<dbReference type="STRING" id="362413.RC62_4675"/>
<name>A0A0Q0RVV7_9FLAO</name>
<dbReference type="EMBL" id="JRLF01000009">
    <property type="protein sequence ID" value="KQB41298.1"/>
    <property type="molecule type" value="Genomic_DNA"/>
</dbReference>
<evidence type="ECO:0000313" key="1">
    <source>
        <dbReference type="EMBL" id="KQB41298.1"/>
    </source>
</evidence>
<protein>
    <submittedName>
        <fullName evidence="1">Uncharacterized protein</fullName>
    </submittedName>
</protein>
<dbReference type="Proteomes" id="UP000050443">
    <property type="component" value="Unassembled WGS sequence"/>
</dbReference>
<accession>A0A0Q0RVV7</accession>
<reference evidence="1 2" key="1">
    <citation type="submission" date="2014-09" db="EMBL/GenBank/DDBJ databases">
        <title>Genome sequence of Flavobacterium aquidurense RC62.</title>
        <authorList>
            <person name="Kim J.F."/>
            <person name="Kwak M.-J."/>
        </authorList>
    </citation>
    <scope>NUCLEOTIDE SEQUENCE [LARGE SCALE GENOMIC DNA]</scope>
    <source>
        <strain evidence="1 2">RC62</strain>
    </source>
</reference>
<gene>
    <name evidence="1" type="ORF">RC62_4675</name>
</gene>
<comment type="caution">
    <text evidence="1">The sequence shown here is derived from an EMBL/GenBank/DDBJ whole genome shotgun (WGS) entry which is preliminary data.</text>
</comment>
<organism evidence="1 2">
    <name type="scientific">Flavobacterium aquidurense</name>
    <dbReference type="NCBI Taxonomy" id="362413"/>
    <lineage>
        <taxon>Bacteria</taxon>
        <taxon>Pseudomonadati</taxon>
        <taxon>Bacteroidota</taxon>
        <taxon>Flavobacteriia</taxon>
        <taxon>Flavobacteriales</taxon>
        <taxon>Flavobacteriaceae</taxon>
        <taxon>Flavobacterium</taxon>
    </lineage>
</organism>
<dbReference type="AlphaFoldDB" id="A0A0Q0RVV7"/>
<dbReference type="PATRIC" id="fig|362413.3.peg.4592"/>
<evidence type="ECO:0000313" key="2">
    <source>
        <dbReference type="Proteomes" id="UP000050443"/>
    </source>
</evidence>
<sequence>MQLWNNEYPERLHLNSIEDFDLYLNGLANTKHYLLIDDSNKINWLEFYFFERR</sequence>
<proteinExistence type="predicted"/>